<protein>
    <submittedName>
        <fullName evidence="1">Uncharacterized protein</fullName>
    </submittedName>
</protein>
<comment type="caution">
    <text evidence="1">The sequence shown here is derived from an EMBL/GenBank/DDBJ whole genome shotgun (WGS) entry which is preliminary data.</text>
</comment>
<reference evidence="1 2" key="1">
    <citation type="submission" date="2016-02" db="EMBL/GenBank/DDBJ databases">
        <title>Genome analysis of coral dinoflagellate symbionts highlights evolutionary adaptations to a symbiotic lifestyle.</title>
        <authorList>
            <person name="Aranda M."/>
            <person name="Li Y."/>
            <person name="Liew Y.J."/>
            <person name="Baumgarten S."/>
            <person name="Simakov O."/>
            <person name="Wilson M."/>
            <person name="Piel J."/>
            <person name="Ashoor H."/>
            <person name="Bougouffa S."/>
            <person name="Bajic V.B."/>
            <person name="Ryu T."/>
            <person name="Ravasi T."/>
            <person name="Bayer T."/>
            <person name="Micklem G."/>
            <person name="Kim H."/>
            <person name="Bhak J."/>
            <person name="Lajeunesse T.C."/>
            <person name="Voolstra C.R."/>
        </authorList>
    </citation>
    <scope>NUCLEOTIDE SEQUENCE [LARGE SCALE GENOMIC DNA]</scope>
    <source>
        <strain evidence="1 2">CCMP2467</strain>
    </source>
</reference>
<name>A0A1Q9DND8_SYMMI</name>
<dbReference type="Proteomes" id="UP000186817">
    <property type="component" value="Unassembled WGS sequence"/>
</dbReference>
<accession>A0A1Q9DND8</accession>
<evidence type="ECO:0000313" key="2">
    <source>
        <dbReference type="Proteomes" id="UP000186817"/>
    </source>
</evidence>
<sequence length="1333" mass="150451">MMHFPLNNVPDSVLWHYRVQVNIYAWILRKYYDINVTELRIVCLHPDNAPQPLIVNVPMMQDKIEKLMSWRRDDRHSQIHLSADARDLRGGSQEDGPSFSQMLEQLATELTLTDTEILQQWEYNRRVAAAAGTWMHAKCECLLNGGQVPSDSPEVCMFFKFLQDFHAEGWIFMRTEWTIYADAEDLAGSFDAVAQRGTDICLLDWKRTKQLASKDSSFGHFLQYPLQDIPDSVLWHYRVQLNMYAWILRNYDNVVVTDLRIVCLHPDNGFAALVIPVPLLSDCMAEFMTWRRNDLQSRIRLTGSQGSSDLTMLSDLRAGRQDKEGLRLPQVHADDLQPLRDDSVVESMMSTEWNRMHGLVDPAVRSMHLHGLHARTQMCEFLTSVNDLRGGSQDDGDSFSQMLEQQLEGALAIHQLRLLDISRQSSLLNDCLIKYYIAWCSLDIQPSGGFCTMDACFLFVPTGLTAVARKPANNIYVYLPHRMLDPVADEVRERLDLFWRTTYWGNLEAFEVFIASLTLALRGENVDRAFWGIGSGGVGQSPQTAHIEAILGEYHTCLDMNIYFVDEEMRKQPANLVGKIAAMIAAHRDEEKQAVQQIRQWLCEERKDWFTLNQLKTAKSKFVFNFNKQEVQNVIENMVKQGKMISAPITLPKVGQTTIFLPTYSCEKALGDVVPVKHDQNLVFTEEYNVERVCSRLAPTSSRSLNLKTLAQLYRKECKVANGASHDKFEELNKQGVTFLKALSNESRLLRWLACSQMQAEYGQLRRHSKNNWPEASIFAAWWNLAEDHILQVMLEEVLQHGCDGHISCHFDGLLLSTSMVKSIETATGKNMILVLQEAVQRNTRFEVAIKNKTLPSFDVWLSNKLRGSDVDADLGTCRELLTATPNAIPAAITFLGADLKQVVSRLRKESPSNAKADTHCVRQYSDWRGCGGLYLVPRHACVLNITKDFLLHLELPESSLCLGVKVVTDDNILVMRAGNVYEGTMAQLMDLLESYHGTKQTFCFDIASEDPDLDDVEIGFLDLLAGSSSASSIIKKRPASIRQHQDSQNDGEVDIGAELRRLLCDEVTAAIRATQAQAGNLFPPTVCPCCPWRQFERRRCLVEHLQHQHTEAKRFYPAGTKQLRVVVALYDHDRLHDRTPQPTFLARASEFLRKTVKGNVPRNRSFIDKSLRCAVSFTQTGLSLSIFDLPQYISLDATFKINLKIIGVLGIVHQEPDHTFHQSSACTVGSFLGKDVSASDDFDVETSFESFLQKIGAAALISTCACSCLVLKKGLQEKEHAVRIVKSASLGQLGVLLTALCVDVPAYVNLGPDMAKGYVFLMGTAWNIHSHL</sequence>
<dbReference type="EMBL" id="LSRX01000458">
    <property type="protein sequence ID" value="OLP96694.1"/>
    <property type="molecule type" value="Genomic_DNA"/>
</dbReference>
<proteinExistence type="predicted"/>
<evidence type="ECO:0000313" key="1">
    <source>
        <dbReference type="EMBL" id="OLP96694.1"/>
    </source>
</evidence>
<gene>
    <name evidence="1" type="ORF">AK812_SmicGene21048</name>
</gene>
<dbReference type="OrthoDB" id="407114at2759"/>
<keyword evidence="2" id="KW-1185">Reference proteome</keyword>
<organism evidence="1 2">
    <name type="scientific">Symbiodinium microadriaticum</name>
    <name type="common">Dinoflagellate</name>
    <name type="synonym">Zooxanthella microadriatica</name>
    <dbReference type="NCBI Taxonomy" id="2951"/>
    <lineage>
        <taxon>Eukaryota</taxon>
        <taxon>Sar</taxon>
        <taxon>Alveolata</taxon>
        <taxon>Dinophyceae</taxon>
        <taxon>Suessiales</taxon>
        <taxon>Symbiodiniaceae</taxon>
        <taxon>Symbiodinium</taxon>
    </lineage>
</organism>